<protein>
    <submittedName>
        <fullName evidence="2">Uncharacterized protein</fullName>
    </submittedName>
</protein>
<keyword evidence="3" id="KW-1185">Reference proteome</keyword>
<dbReference type="EMBL" id="CP138591">
    <property type="protein sequence ID" value="WPH04067.1"/>
    <property type="molecule type" value="Genomic_DNA"/>
</dbReference>
<accession>A0AAQ3MDM8</accession>
<feature type="compositionally biased region" description="Low complexity" evidence="1">
    <location>
        <begin position="57"/>
        <end position="69"/>
    </location>
</feature>
<sequence length="165" mass="18530">MSGLAVNYTMRQPRSSTETDRQHLLADSVAPSTRTSIYEAVDGDRTPRAHSPSPSKTDTSADSPPASSSQDERRNITPILTSPQPYRGFPSQAHYLAALEEWADSKRYVQYSQPLVGFYGLETLQEYASRPPVVQLGLRKKWRNYKERKASKGDTPVVERRNTVS</sequence>
<dbReference type="AlphaFoldDB" id="A0AAQ3MDM8"/>
<organism evidence="2 3">
    <name type="scientific">Acrodontium crateriforme</name>
    <dbReference type="NCBI Taxonomy" id="150365"/>
    <lineage>
        <taxon>Eukaryota</taxon>
        <taxon>Fungi</taxon>
        <taxon>Dikarya</taxon>
        <taxon>Ascomycota</taxon>
        <taxon>Pezizomycotina</taxon>
        <taxon>Dothideomycetes</taxon>
        <taxon>Dothideomycetidae</taxon>
        <taxon>Mycosphaerellales</taxon>
        <taxon>Teratosphaeriaceae</taxon>
        <taxon>Acrodontium</taxon>
    </lineage>
</organism>
<dbReference type="Proteomes" id="UP001303373">
    <property type="component" value="Chromosome 12"/>
</dbReference>
<reference evidence="2 3" key="1">
    <citation type="submission" date="2023-11" db="EMBL/GenBank/DDBJ databases">
        <title>An acidophilic fungus is an integral part of prey digestion in a carnivorous sundew plant.</title>
        <authorList>
            <person name="Tsai I.J."/>
        </authorList>
    </citation>
    <scope>NUCLEOTIDE SEQUENCE [LARGE SCALE GENOMIC DNA]</scope>
    <source>
        <strain evidence="2">169a</strain>
    </source>
</reference>
<name>A0AAQ3MDM8_9PEZI</name>
<evidence type="ECO:0000313" key="3">
    <source>
        <dbReference type="Proteomes" id="UP001303373"/>
    </source>
</evidence>
<evidence type="ECO:0000313" key="2">
    <source>
        <dbReference type="EMBL" id="WPH04067.1"/>
    </source>
</evidence>
<feature type="region of interest" description="Disordered" evidence="1">
    <location>
        <begin position="1"/>
        <end position="88"/>
    </location>
</feature>
<gene>
    <name evidence="2" type="ORF">R9X50_00695200</name>
</gene>
<proteinExistence type="predicted"/>
<evidence type="ECO:0000256" key="1">
    <source>
        <dbReference type="SAM" id="MobiDB-lite"/>
    </source>
</evidence>